<keyword evidence="4 5" id="KW-0269">Exonuclease</keyword>
<reference evidence="9" key="1">
    <citation type="journal article" date="2009" name="Environ. Microbiol.">
        <title>Dynamics of genome evolution in facultative symbionts of aphids.</title>
        <authorList>
            <person name="Degnan P.H."/>
            <person name="Leonardo T.E."/>
            <person name="Cass B.N."/>
            <person name="Hurwitz B."/>
            <person name="Stern D."/>
            <person name="Gibbs R.A."/>
            <person name="Richards S."/>
            <person name="Moran N.A."/>
        </authorList>
    </citation>
    <scope>NUCLEOTIDE SEQUENCE [LARGE SCALE GENOMIC DNA]</scope>
    <source>
        <strain evidence="9">LSR1</strain>
    </source>
</reference>
<organism evidence="9 10">
    <name type="scientific">Candidatus Regiella insecticola LSR1</name>
    <dbReference type="NCBI Taxonomy" id="663321"/>
    <lineage>
        <taxon>Bacteria</taxon>
        <taxon>Pseudomonadati</taxon>
        <taxon>Pseudomonadota</taxon>
        <taxon>Gammaproteobacteria</taxon>
        <taxon>Enterobacterales</taxon>
        <taxon>Enterobacteriaceae</taxon>
        <taxon>aphid secondary symbionts</taxon>
        <taxon>Candidatus Regiella</taxon>
    </lineage>
</organism>
<dbReference type="InterPro" id="IPR020579">
    <property type="entry name" value="Exonuc_VII_lsu_C"/>
</dbReference>
<dbReference type="PANTHER" id="PTHR30008:SF0">
    <property type="entry name" value="EXODEOXYRIBONUCLEASE 7 LARGE SUBUNIT"/>
    <property type="match status" value="1"/>
</dbReference>
<accession>E0WQD6</accession>
<dbReference type="AlphaFoldDB" id="E0WQD6"/>
<gene>
    <name evidence="5 9" type="primary">xseA</name>
    <name evidence="9" type="ORF">REG_0097</name>
</gene>
<comment type="subunit">
    <text evidence="5">Heterooligomer composed of large and small subunits.</text>
</comment>
<comment type="catalytic activity">
    <reaction evidence="5 6">
        <text>Exonucleolytic cleavage in either 5'- to 3'- or 3'- to 5'-direction to yield nucleoside 5'-phosphates.</text>
        <dbReference type="EC" id="3.1.11.6"/>
    </reaction>
</comment>
<evidence type="ECO:0000256" key="2">
    <source>
        <dbReference type="ARBA" id="ARBA00022722"/>
    </source>
</evidence>
<dbReference type="EC" id="3.1.11.6" evidence="5"/>
<dbReference type="HOGENOM" id="CLU_023625_3_1_6"/>
<dbReference type="PANTHER" id="PTHR30008">
    <property type="entry name" value="EXODEOXYRIBONUCLEASE 7 LARGE SUBUNIT"/>
    <property type="match status" value="1"/>
</dbReference>
<dbReference type="CDD" id="cd04489">
    <property type="entry name" value="ExoVII_LU_OBF"/>
    <property type="match status" value="1"/>
</dbReference>
<comment type="similarity">
    <text evidence="5 6">Belongs to the XseA family.</text>
</comment>
<dbReference type="eggNOG" id="COG1570">
    <property type="taxonomic scope" value="Bacteria"/>
</dbReference>
<keyword evidence="3 5" id="KW-0378">Hydrolase</keyword>
<dbReference type="STRING" id="663321.REG_0097"/>
<evidence type="ECO:0000313" key="9">
    <source>
        <dbReference type="EMBL" id="EFL92346.1"/>
    </source>
</evidence>
<comment type="function">
    <text evidence="5">Bidirectionally degrades single-stranded DNA into large acid-insoluble oligonucleotides, which are then degraded further into small acid-soluble oligonucleotides.</text>
</comment>
<dbReference type="Proteomes" id="UP000005726">
    <property type="component" value="Unassembled WGS sequence"/>
</dbReference>
<feature type="domain" description="OB-fold nucleic acid binding" evidence="8">
    <location>
        <begin position="10"/>
        <end position="103"/>
    </location>
</feature>
<evidence type="ECO:0000259" key="7">
    <source>
        <dbReference type="Pfam" id="PF02601"/>
    </source>
</evidence>
<evidence type="ECO:0000256" key="1">
    <source>
        <dbReference type="ARBA" id="ARBA00022490"/>
    </source>
</evidence>
<dbReference type="GO" id="GO:0008855">
    <property type="term" value="F:exodeoxyribonuclease VII activity"/>
    <property type="evidence" value="ECO:0007669"/>
    <property type="project" value="UniProtKB-UniRule"/>
</dbReference>
<evidence type="ECO:0000259" key="8">
    <source>
        <dbReference type="Pfam" id="PF13742"/>
    </source>
</evidence>
<dbReference type="Pfam" id="PF13742">
    <property type="entry name" value="tRNA_anti_2"/>
    <property type="match status" value="1"/>
</dbReference>
<proteinExistence type="inferred from homology"/>
<protein>
    <recommendedName>
        <fullName evidence="5">Exodeoxyribonuclease 7 large subunit</fullName>
        <ecNumber evidence="5">3.1.11.6</ecNumber>
    </recommendedName>
    <alternativeName>
        <fullName evidence="5">Exodeoxyribonuclease VII large subunit</fullName>
        <shortName evidence="5">Exonuclease VII large subunit</shortName>
    </alternativeName>
</protein>
<dbReference type="EMBL" id="GL379589">
    <property type="protein sequence ID" value="EFL92346.1"/>
    <property type="molecule type" value="Genomic_DNA"/>
</dbReference>
<dbReference type="InterPro" id="IPR003753">
    <property type="entry name" value="Exonuc_VII_L"/>
</dbReference>
<dbReference type="RefSeq" id="WP_006704080.1">
    <property type="nucleotide sequence ID" value="NZ_CAWLGB010000001.1"/>
</dbReference>
<evidence type="ECO:0000256" key="3">
    <source>
        <dbReference type="ARBA" id="ARBA00022801"/>
    </source>
</evidence>
<evidence type="ECO:0000313" key="10">
    <source>
        <dbReference type="Proteomes" id="UP000005726"/>
    </source>
</evidence>
<dbReference type="GO" id="GO:0006308">
    <property type="term" value="P:DNA catabolic process"/>
    <property type="evidence" value="ECO:0007669"/>
    <property type="project" value="UniProtKB-UniRule"/>
</dbReference>
<comment type="subcellular location">
    <subcellularLocation>
        <location evidence="5 6">Cytoplasm</location>
    </subcellularLocation>
</comment>
<evidence type="ECO:0000256" key="4">
    <source>
        <dbReference type="ARBA" id="ARBA00022839"/>
    </source>
</evidence>
<dbReference type="InterPro" id="IPR025824">
    <property type="entry name" value="OB-fold_nuc-bd_dom"/>
</dbReference>
<sequence>MPSISVPSIFTVSLLNQHVRQLLEMEMGQIRLSAEISNFSQPSSGHWYFTLKDERAQVRCVMFRNSNRFVTFKPRNGQQVLIRASITLYEARGDYQLIAENMQPAGDGLLQQQFEQLRQQLTAEGLFKQDHKKPLPHSAKQIGVITSIHGAVLHDVLQVLQRRDPSLPVVIYPTSVQGVDAPWQIMKAIEIANQRAECDVLIVCRGGGALEDLWSFNDERVVRAIFNSRLPIVSAVGHETDVTLVDFVADLRAPTPSAAAELLSRDQLELMRQIAVQQQRMAMALDYYLAQCQRQFSQFKHRLQRQHPQLQLANQQTELVRLQNRLEQAISTQMAEQLQQLHFLQQRLIKLRLLEYFYGYHQRIQQQAYGLKQALERQCNQYRQRFSVVCSRLEAVSPLAILARGYNVTHTSAGTVLNSIKQGQRGEKIITRLQDGSIESEITQINAVKIT</sequence>
<dbReference type="NCBIfam" id="TIGR00237">
    <property type="entry name" value="xseA"/>
    <property type="match status" value="1"/>
</dbReference>
<keyword evidence="1 5" id="KW-0963">Cytoplasm</keyword>
<dbReference type="GO" id="GO:0005737">
    <property type="term" value="C:cytoplasm"/>
    <property type="evidence" value="ECO:0007669"/>
    <property type="project" value="UniProtKB-SubCell"/>
</dbReference>
<keyword evidence="2 5" id="KW-0540">Nuclease</keyword>
<evidence type="ECO:0000256" key="6">
    <source>
        <dbReference type="RuleBase" id="RU004355"/>
    </source>
</evidence>
<dbReference type="HAMAP" id="MF_00378">
    <property type="entry name" value="Exonuc_7_L"/>
    <property type="match status" value="1"/>
</dbReference>
<keyword evidence="10" id="KW-1185">Reference proteome</keyword>
<dbReference type="Pfam" id="PF02601">
    <property type="entry name" value="Exonuc_VII_L"/>
    <property type="match status" value="1"/>
</dbReference>
<feature type="domain" description="Exonuclease VII large subunit C-terminal" evidence="7">
    <location>
        <begin position="126"/>
        <end position="440"/>
    </location>
</feature>
<evidence type="ECO:0000256" key="5">
    <source>
        <dbReference type="HAMAP-Rule" id="MF_00378"/>
    </source>
</evidence>
<name>E0WQD6_9ENTR</name>
<dbReference type="GO" id="GO:0009318">
    <property type="term" value="C:exodeoxyribonuclease VII complex"/>
    <property type="evidence" value="ECO:0007669"/>
    <property type="project" value="UniProtKB-UniRule"/>
</dbReference>
<dbReference type="GO" id="GO:0003676">
    <property type="term" value="F:nucleic acid binding"/>
    <property type="evidence" value="ECO:0007669"/>
    <property type="project" value="InterPro"/>
</dbReference>